<feature type="compositionally biased region" description="Basic and acidic residues" evidence="1">
    <location>
        <begin position="568"/>
        <end position="591"/>
    </location>
</feature>
<keyword evidence="3" id="KW-1185">Reference proteome</keyword>
<feature type="compositionally biased region" description="Pro residues" evidence="1">
    <location>
        <begin position="283"/>
        <end position="324"/>
    </location>
</feature>
<feature type="compositionally biased region" description="Basic and acidic residues" evidence="1">
    <location>
        <begin position="1297"/>
        <end position="1320"/>
    </location>
</feature>
<feature type="compositionally biased region" description="Low complexity" evidence="1">
    <location>
        <begin position="808"/>
        <end position="819"/>
    </location>
</feature>
<feature type="region of interest" description="Disordered" evidence="1">
    <location>
        <begin position="1247"/>
        <end position="1267"/>
    </location>
</feature>
<dbReference type="EMBL" id="CP110423">
    <property type="protein sequence ID" value="WAQ83129.1"/>
    <property type="molecule type" value="Genomic_DNA"/>
</dbReference>
<feature type="compositionally biased region" description="Basic and acidic residues" evidence="1">
    <location>
        <begin position="466"/>
        <end position="476"/>
    </location>
</feature>
<feature type="compositionally biased region" description="Basic residues" evidence="1">
    <location>
        <begin position="897"/>
        <end position="918"/>
    </location>
</feature>
<dbReference type="GeneID" id="77808365"/>
<feature type="compositionally biased region" description="Polar residues" evidence="1">
    <location>
        <begin position="1247"/>
        <end position="1265"/>
    </location>
</feature>
<feature type="compositionally biased region" description="Basic and acidic residues" evidence="1">
    <location>
        <begin position="619"/>
        <end position="633"/>
    </location>
</feature>
<feature type="compositionally biased region" description="Basic and acidic residues" evidence="1">
    <location>
        <begin position="1539"/>
        <end position="1560"/>
    </location>
</feature>
<feature type="compositionally biased region" description="Basic and acidic residues" evidence="1">
    <location>
        <begin position="934"/>
        <end position="943"/>
    </location>
</feature>
<feature type="region of interest" description="Disordered" evidence="1">
    <location>
        <begin position="1480"/>
        <end position="1505"/>
    </location>
</feature>
<feature type="region of interest" description="Disordered" evidence="1">
    <location>
        <begin position="740"/>
        <end position="822"/>
    </location>
</feature>
<evidence type="ECO:0000313" key="2">
    <source>
        <dbReference type="EMBL" id="WAQ83129.1"/>
    </source>
</evidence>
<feature type="compositionally biased region" description="Acidic residues" evidence="1">
    <location>
        <begin position="1483"/>
        <end position="1498"/>
    </location>
</feature>
<feature type="region of interest" description="Disordered" evidence="1">
    <location>
        <begin position="246"/>
        <end position="707"/>
    </location>
</feature>
<organism evidence="2 3">
    <name type="scientific">Puccinia triticina</name>
    <dbReference type="NCBI Taxonomy" id="208348"/>
    <lineage>
        <taxon>Eukaryota</taxon>
        <taxon>Fungi</taxon>
        <taxon>Dikarya</taxon>
        <taxon>Basidiomycota</taxon>
        <taxon>Pucciniomycotina</taxon>
        <taxon>Pucciniomycetes</taxon>
        <taxon>Pucciniales</taxon>
        <taxon>Pucciniaceae</taxon>
        <taxon>Puccinia</taxon>
    </lineage>
</organism>
<proteinExistence type="predicted"/>
<feature type="region of interest" description="Disordered" evidence="1">
    <location>
        <begin position="1285"/>
        <end position="1348"/>
    </location>
</feature>
<gene>
    <name evidence="2" type="ORF">PtA15_3A496</name>
</gene>
<feature type="region of interest" description="Disordered" evidence="1">
    <location>
        <begin position="861"/>
        <end position="1189"/>
    </location>
</feature>
<dbReference type="Proteomes" id="UP001164743">
    <property type="component" value="Chromosome 3A"/>
</dbReference>
<protein>
    <submittedName>
        <fullName evidence="2">Uncharacterized protein</fullName>
    </submittedName>
</protein>
<feature type="compositionally biased region" description="Polar residues" evidence="1">
    <location>
        <begin position="1019"/>
        <end position="1033"/>
    </location>
</feature>
<accession>A0ABY7CD61</accession>
<reference evidence="2" key="1">
    <citation type="submission" date="2022-10" db="EMBL/GenBank/DDBJ databases">
        <title>Puccinia triticina Genome sequencing and assembly.</title>
        <authorList>
            <person name="Li C."/>
        </authorList>
    </citation>
    <scope>NUCLEOTIDE SEQUENCE</scope>
    <source>
        <strain evidence="2">Pt15</strain>
    </source>
</reference>
<feature type="compositionally biased region" description="Low complexity" evidence="1">
    <location>
        <begin position="357"/>
        <end position="402"/>
    </location>
</feature>
<feature type="compositionally biased region" description="Low complexity" evidence="1">
    <location>
        <begin position="1164"/>
        <end position="1173"/>
    </location>
</feature>
<feature type="compositionally biased region" description="Basic residues" evidence="1">
    <location>
        <begin position="271"/>
        <end position="282"/>
    </location>
</feature>
<feature type="compositionally biased region" description="Low complexity" evidence="1">
    <location>
        <begin position="549"/>
        <end position="567"/>
    </location>
</feature>
<feature type="region of interest" description="Disordered" evidence="1">
    <location>
        <begin position="1539"/>
        <end position="1563"/>
    </location>
</feature>
<evidence type="ECO:0000256" key="1">
    <source>
        <dbReference type="SAM" id="MobiDB-lite"/>
    </source>
</evidence>
<feature type="compositionally biased region" description="Basic and acidic residues" evidence="1">
    <location>
        <begin position="692"/>
        <end position="707"/>
    </location>
</feature>
<feature type="compositionally biased region" description="Basic residues" evidence="1">
    <location>
        <begin position="1121"/>
        <end position="1133"/>
    </location>
</feature>
<feature type="compositionally biased region" description="Low complexity" evidence="1">
    <location>
        <begin position="505"/>
        <end position="518"/>
    </location>
</feature>
<dbReference type="RefSeq" id="XP_053018684.1">
    <property type="nucleotide sequence ID" value="XM_053167470.1"/>
</dbReference>
<feature type="compositionally biased region" description="Basic and acidic residues" evidence="1">
    <location>
        <begin position="969"/>
        <end position="985"/>
    </location>
</feature>
<name>A0ABY7CD61_9BASI</name>
<evidence type="ECO:0000313" key="3">
    <source>
        <dbReference type="Proteomes" id="UP001164743"/>
    </source>
</evidence>
<sequence>MTYVQQRPARQPPAANQIPDLQTLRAHLARGLMRAKGSGHPASTGLHFHQIPPRAYLAISLLPPSTQPPRNHTSNQPPRRSLFTIGTKGYHHRPCLQQSIGPIMYHHKSRQVQPLSKVMFTDHFAGWPRTPRPPPLRSSIRSSLSSSALQIFPLFSERLKAFAIQFDPTERRGLLFQRYVHLARTESPQSVERWTGQDSLDAPMPAANQLTVHQIKIFLALRSVDYPVQAKRGHLVKLYIDEDLAPGRPVQNNTVPVVIPTAKRQSQPDQKKRKKNCSHKRPPPPTPSPPPPTPSPPPPTPSPPPPAPSPPPPAPYTSPNPPSDPSHAGKIRRNRTEGRKVMFFSPFRRSARLSSQTTMSPRSSTAPSTSRTTRSSVAPPEGRSLSQSSRSRSRSLRQSPRLRASREARTRSHSSESVDRESGSRVSIKDESDAENSVRLREYDHHAESSEPRTAGSSSPRSSFADSRHMSSEGVDRPSSPGTSFAVSPSRFDREASFEPPAAGSSSRQSSFVDSRNSSEVDPPSSPGTSFAVSPSPFDMAPTPPPDSPTDALASQESSSSVSSSRDSSARSESDVDREPAEPSVPGDRHPGSFGNSSVPTDRDSQASSAREVQSDIGEESHSFHKPLQEDRATSSSQPTPSSHQEGSPTPSSHQEGSPSPSSHREGSSTPSITGTPEDRAGSSIPARSGKRKSEAHSHWPDPSELSREEIEAYLTVHGVAYNENTRMARLVAHYNILRSSEQSPSKRSKAPRLSPGPHARHPASSDRSASSNRRQRRNRVRVQQTSNYGSDEEHGFVYRPAGYPRNASVSPTSPASSSNYQPSLAYTETTEQHTVRSAATASGSDNRSIINAALGLSSGRRNVAASGSARRNSTSPPIEKHRGKRAKPTSETQRPAQRRPRTKKSQPRGRRGWRRPVHQANDDINFVPALPETSKKRSRADDLSPNANRAKQARKAPTCSPATRRSRQSTEDSYRVRPSFHDDPQVEAPVPSPPSNPNASKKRIQPEDFSPRCGHGADNTNPLGNHHPSTSRSFHDDNEPEPALAPHDQGFTGPEGPTSHSLSPAAFRTKRKQPDHFSPIRASGKRRAIPTDHSSPTGASVERRAVPATSLGLIPTSAQARHRRQRHERPRRNSLIIRPSFHDDEVFLPNQPSSPSGPRGMISSWRSSVPRGVSPPPRSPTPQAHDHTRTDPLAPCPCINYDHSSPRPTAGCPCVGVGQNMLTVFTQATDRLADCLEMAQTASLRPSTSQVQMNTGRPSHSSGNRDLALLRRVRTHIQTLFGKTMELHQFPPPATEGEKANWNRDQHYRPQDGSDDEGRSSSSSSSDDDDDVDPHFPYPDGPGHKDASATTLRIMWRSMRRAGVVSFRPDLSRGAKHVDNLFLWDLAHNIFMKLVRAQEYRDVDMENTPEEKICDAILNHAKQLQRTYREAGWDPERLDEQCIKKRRTARTKRLRENRVKFLSRHAALVPLIPVITQCTSDAETDPGEPEDSDTDGEGEQRPKRVIVERLPWRHARIDRAVKLLNRLIEEKRQSGCKDYGKRSHERLRPLQPKISERQPPKSLSSNVYCDDWLRAQRIHRIDDLNIQGTLLGRTIKNLEKMQ</sequence>
<feature type="compositionally biased region" description="Basic and acidic residues" evidence="1">
    <location>
        <begin position="404"/>
        <end position="451"/>
    </location>
</feature>
<feature type="compositionally biased region" description="Low complexity" evidence="1">
    <location>
        <begin position="634"/>
        <end position="672"/>
    </location>
</feature>
<feature type="compositionally biased region" description="Polar residues" evidence="1">
    <location>
        <begin position="594"/>
        <end position="612"/>
    </location>
</feature>